<dbReference type="NCBIfam" id="TIGR00254">
    <property type="entry name" value="GGDEF"/>
    <property type="match status" value="1"/>
</dbReference>
<dbReference type="GO" id="GO:0043709">
    <property type="term" value="P:cell adhesion involved in single-species biofilm formation"/>
    <property type="evidence" value="ECO:0007669"/>
    <property type="project" value="TreeGrafter"/>
</dbReference>
<dbReference type="Pfam" id="PF00990">
    <property type="entry name" value="GGDEF"/>
    <property type="match status" value="1"/>
</dbReference>
<dbReference type="PANTHER" id="PTHR45138:SF24">
    <property type="entry name" value="DIGUANYLATE CYCLASE DGCC-RELATED"/>
    <property type="match status" value="1"/>
</dbReference>
<dbReference type="InterPro" id="IPR050469">
    <property type="entry name" value="Diguanylate_Cyclase"/>
</dbReference>
<protein>
    <recommendedName>
        <fullName evidence="2">diguanylate cyclase</fullName>
        <ecNumber evidence="2">2.7.7.65</ecNumber>
    </recommendedName>
</protein>
<dbReference type="GO" id="GO:0052621">
    <property type="term" value="F:diguanylate cyclase activity"/>
    <property type="evidence" value="ECO:0007669"/>
    <property type="project" value="UniProtKB-EC"/>
</dbReference>
<feature type="domain" description="GGDEF" evidence="3">
    <location>
        <begin position="221"/>
        <end position="361"/>
    </location>
</feature>
<evidence type="ECO:0000313" key="4">
    <source>
        <dbReference type="EMBL" id="MBB3168777.1"/>
    </source>
</evidence>
<dbReference type="InterPro" id="IPR043128">
    <property type="entry name" value="Rev_trsase/Diguanyl_cyclase"/>
</dbReference>
<gene>
    <name evidence="4" type="ORF">FHS30_001961</name>
</gene>
<organism evidence="4 5">
    <name type="scientific">Simiduia aestuariiviva</name>
    <dbReference type="NCBI Taxonomy" id="1510459"/>
    <lineage>
        <taxon>Bacteria</taxon>
        <taxon>Pseudomonadati</taxon>
        <taxon>Pseudomonadota</taxon>
        <taxon>Gammaproteobacteria</taxon>
        <taxon>Cellvibrionales</taxon>
        <taxon>Cellvibrionaceae</taxon>
        <taxon>Simiduia</taxon>
    </lineage>
</organism>
<dbReference type="Pfam" id="PF04340">
    <property type="entry name" value="DUF484"/>
    <property type="match status" value="1"/>
</dbReference>
<keyword evidence="5" id="KW-1185">Reference proteome</keyword>
<dbReference type="EC" id="2.7.7.65" evidence="2"/>
<dbReference type="FunFam" id="3.30.70.270:FF:000001">
    <property type="entry name" value="Diguanylate cyclase domain protein"/>
    <property type="match status" value="1"/>
</dbReference>
<dbReference type="SUPFAM" id="SSF55781">
    <property type="entry name" value="GAF domain-like"/>
    <property type="match status" value="1"/>
</dbReference>
<dbReference type="InterPro" id="IPR029016">
    <property type="entry name" value="GAF-like_dom_sf"/>
</dbReference>
<dbReference type="SMART" id="SM00267">
    <property type="entry name" value="GGDEF"/>
    <property type="match status" value="1"/>
</dbReference>
<name>A0A839UTS0_9GAMM</name>
<evidence type="ECO:0000256" key="1">
    <source>
        <dbReference type="ARBA" id="ARBA00001946"/>
    </source>
</evidence>
<dbReference type="PROSITE" id="PS50887">
    <property type="entry name" value="GGDEF"/>
    <property type="match status" value="1"/>
</dbReference>
<accession>A0A839UTS0</accession>
<dbReference type="InterPro" id="IPR007435">
    <property type="entry name" value="DUF484"/>
</dbReference>
<dbReference type="RefSeq" id="WP_183910227.1">
    <property type="nucleotide sequence ID" value="NZ_JACHXZ010000002.1"/>
</dbReference>
<dbReference type="CDD" id="cd01949">
    <property type="entry name" value="GGDEF"/>
    <property type="match status" value="1"/>
</dbReference>
<comment type="cofactor">
    <cofactor evidence="1">
        <name>Mg(2+)</name>
        <dbReference type="ChEBI" id="CHEBI:18420"/>
    </cofactor>
</comment>
<proteinExistence type="predicted"/>
<dbReference type="InterPro" id="IPR000160">
    <property type="entry name" value="GGDEF_dom"/>
</dbReference>
<dbReference type="Gene3D" id="3.30.450.40">
    <property type="match status" value="1"/>
</dbReference>
<sequence>MDLTAENQRLQAIIDRLVGRIDENQRIAHRFQAFEFQLLEAASLPELFEVLIQQAPVHFNLQAISLILFDKDYVLEQLFEALDLKHWVPRVQLRHREDFFEQLYGQRQQPVLGELDTLSQGRLFPGAKPIGSCALLPLRAQGRLQGSLHLASEQADRFTPDKSADFLQHLAAVLGLCIEHCVAQEQLRREGRQDPLTHVGNRAAFEQDVHLELARAERNHLPLSCFFVDLDHFKKINDNYGHSVGDMCLREVAKVLQAELRKTDVLARFGGEEFVALLPVCDADQAMETALRVSQAIAKMKVETSAGQAVPLTASIGVCSWEPRTHKIPMEALADALLRQADAAMYLVKKAGRNGVRWQPLVVQ</sequence>
<reference evidence="4 5" key="1">
    <citation type="submission" date="2020-08" db="EMBL/GenBank/DDBJ databases">
        <title>Genomic Encyclopedia of Type Strains, Phase III (KMG-III): the genomes of soil and plant-associated and newly described type strains.</title>
        <authorList>
            <person name="Whitman W."/>
        </authorList>
    </citation>
    <scope>NUCLEOTIDE SEQUENCE [LARGE SCALE GENOMIC DNA]</scope>
    <source>
        <strain evidence="4 5">CECT 8571</strain>
    </source>
</reference>
<dbReference type="GO" id="GO:0005886">
    <property type="term" value="C:plasma membrane"/>
    <property type="evidence" value="ECO:0007669"/>
    <property type="project" value="TreeGrafter"/>
</dbReference>
<dbReference type="AlphaFoldDB" id="A0A839UTS0"/>
<evidence type="ECO:0000313" key="5">
    <source>
        <dbReference type="Proteomes" id="UP000559987"/>
    </source>
</evidence>
<dbReference type="InterPro" id="IPR029787">
    <property type="entry name" value="Nucleotide_cyclase"/>
</dbReference>
<evidence type="ECO:0000259" key="3">
    <source>
        <dbReference type="PROSITE" id="PS50887"/>
    </source>
</evidence>
<evidence type="ECO:0000256" key="2">
    <source>
        <dbReference type="ARBA" id="ARBA00012528"/>
    </source>
</evidence>
<dbReference type="Proteomes" id="UP000559987">
    <property type="component" value="Unassembled WGS sequence"/>
</dbReference>
<dbReference type="GO" id="GO:1902201">
    <property type="term" value="P:negative regulation of bacterial-type flagellum-dependent cell motility"/>
    <property type="evidence" value="ECO:0007669"/>
    <property type="project" value="TreeGrafter"/>
</dbReference>
<dbReference type="EMBL" id="JACHXZ010000002">
    <property type="protein sequence ID" value="MBB3168777.1"/>
    <property type="molecule type" value="Genomic_DNA"/>
</dbReference>
<dbReference type="SUPFAM" id="SSF55073">
    <property type="entry name" value="Nucleotide cyclase"/>
    <property type="match status" value="1"/>
</dbReference>
<comment type="caution">
    <text evidence="4">The sequence shown here is derived from an EMBL/GenBank/DDBJ whole genome shotgun (WGS) entry which is preliminary data.</text>
</comment>
<dbReference type="PANTHER" id="PTHR45138">
    <property type="entry name" value="REGULATORY COMPONENTS OF SENSORY TRANSDUCTION SYSTEM"/>
    <property type="match status" value="1"/>
</dbReference>
<dbReference type="Gene3D" id="3.30.70.270">
    <property type="match status" value="1"/>
</dbReference>